<dbReference type="PROSITE" id="PS00211">
    <property type="entry name" value="ABC_TRANSPORTER_1"/>
    <property type="match status" value="1"/>
</dbReference>
<dbReference type="InterPro" id="IPR003439">
    <property type="entry name" value="ABC_transporter-like_ATP-bd"/>
</dbReference>
<dbReference type="SUPFAM" id="SSF52540">
    <property type="entry name" value="P-loop containing nucleoside triphosphate hydrolases"/>
    <property type="match status" value="1"/>
</dbReference>
<name>A0A914D6N5_9BILA</name>
<dbReference type="GO" id="GO:0005778">
    <property type="term" value="C:peroxisomal membrane"/>
    <property type="evidence" value="ECO:0007669"/>
    <property type="project" value="TreeGrafter"/>
</dbReference>
<evidence type="ECO:0000256" key="5">
    <source>
        <dbReference type="ARBA" id="ARBA00023136"/>
    </source>
</evidence>
<sequence length="310" mass="34983">MVYQNSKKVKIFQKCRQSTDMLEELHGRQVSGILQTESDEEEAEYLLGGTTGTTGGDSRSREDGDWQDDGIAITMDSATIGFLEEPNNALVQNLSIQVVQGRNLLITGDSSTGKTSILRVMAGLFNCVSGKIERHWKLRPTSLLFLPQRPYFPNGGLSLRQQLVYPLKALPVEKDLNRLSQILEWIKMEYLLQRCNGFDSTVDWDWNESLSPGELQRLSIGRILYHRPRIAFLDEATSAIGFEMEMYLYKILQDENISYVSVGHRYSLKQFHDLELHLNGQGGWTLTDIDAASVLSRAQSIMGSQGVLNM</sequence>
<dbReference type="InterPro" id="IPR027417">
    <property type="entry name" value="P-loop_NTPase"/>
</dbReference>
<dbReference type="PANTHER" id="PTHR11384:SF59">
    <property type="entry name" value="LYSOSOMAL COBALAMIN TRANSPORTER ABCD4"/>
    <property type="match status" value="1"/>
</dbReference>
<evidence type="ECO:0000256" key="1">
    <source>
        <dbReference type="ARBA" id="ARBA00008575"/>
    </source>
</evidence>
<keyword evidence="4" id="KW-1133">Transmembrane helix</keyword>
<accession>A0A914D6N5</accession>
<dbReference type="InterPro" id="IPR050835">
    <property type="entry name" value="ABC_transporter_sub-D"/>
</dbReference>
<evidence type="ECO:0000313" key="8">
    <source>
        <dbReference type="Proteomes" id="UP000887540"/>
    </source>
</evidence>
<dbReference type="GO" id="GO:0016887">
    <property type="term" value="F:ATP hydrolysis activity"/>
    <property type="evidence" value="ECO:0007669"/>
    <property type="project" value="InterPro"/>
</dbReference>
<keyword evidence="3" id="KW-0812">Transmembrane</keyword>
<dbReference type="GO" id="GO:0042626">
    <property type="term" value="F:ATPase-coupled transmembrane transporter activity"/>
    <property type="evidence" value="ECO:0007669"/>
    <property type="project" value="TreeGrafter"/>
</dbReference>
<comment type="similarity">
    <text evidence="1">Belongs to the ABC transporter superfamily. ABCD family. Peroxisomal fatty acyl CoA transporter (TC 3.A.1.203) subfamily.</text>
</comment>
<dbReference type="GO" id="GO:0005324">
    <property type="term" value="F:long-chain fatty acid transmembrane transporter activity"/>
    <property type="evidence" value="ECO:0007669"/>
    <property type="project" value="TreeGrafter"/>
</dbReference>
<keyword evidence="2" id="KW-0813">Transport</keyword>
<feature type="region of interest" description="Disordered" evidence="6">
    <location>
        <begin position="47"/>
        <end position="67"/>
    </location>
</feature>
<dbReference type="PROSITE" id="PS50893">
    <property type="entry name" value="ABC_TRANSPORTER_2"/>
    <property type="match status" value="1"/>
</dbReference>
<dbReference type="GO" id="GO:0005524">
    <property type="term" value="F:ATP binding"/>
    <property type="evidence" value="ECO:0007669"/>
    <property type="project" value="InterPro"/>
</dbReference>
<organism evidence="8 9">
    <name type="scientific">Acrobeloides nanus</name>
    <dbReference type="NCBI Taxonomy" id="290746"/>
    <lineage>
        <taxon>Eukaryota</taxon>
        <taxon>Metazoa</taxon>
        <taxon>Ecdysozoa</taxon>
        <taxon>Nematoda</taxon>
        <taxon>Chromadorea</taxon>
        <taxon>Rhabditida</taxon>
        <taxon>Tylenchina</taxon>
        <taxon>Cephalobomorpha</taxon>
        <taxon>Cephaloboidea</taxon>
        <taxon>Cephalobidae</taxon>
        <taxon>Acrobeloides</taxon>
    </lineage>
</organism>
<keyword evidence="8" id="KW-1185">Reference proteome</keyword>
<dbReference type="PANTHER" id="PTHR11384">
    <property type="entry name" value="ATP-BINDING CASSETTE, SUB-FAMILY D MEMBER"/>
    <property type="match status" value="1"/>
</dbReference>
<dbReference type="GO" id="GO:0015910">
    <property type="term" value="P:long-chain fatty acid import into peroxisome"/>
    <property type="evidence" value="ECO:0007669"/>
    <property type="project" value="TreeGrafter"/>
</dbReference>
<evidence type="ECO:0000313" key="9">
    <source>
        <dbReference type="WBParaSite" id="ACRNAN_scaffold20101.g20191.t1"/>
    </source>
</evidence>
<dbReference type="CDD" id="cd03223">
    <property type="entry name" value="ABCD_peroxisomal_ALDP"/>
    <property type="match status" value="1"/>
</dbReference>
<reference evidence="9" key="1">
    <citation type="submission" date="2022-11" db="UniProtKB">
        <authorList>
            <consortium name="WormBaseParasite"/>
        </authorList>
    </citation>
    <scope>IDENTIFICATION</scope>
</reference>
<dbReference type="GO" id="GO:0007031">
    <property type="term" value="P:peroxisome organization"/>
    <property type="evidence" value="ECO:0007669"/>
    <property type="project" value="TreeGrafter"/>
</dbReference>
<dbReference type="Gene3D" id="3.40.50.300">
    <property type="entry name" value="P-loop containing nucleotide triphosphate hydrolases"/>
    <property type="match status" value="1"/>
</dbReference>
<evidence type="ECO:0000256" key="6">
    <source>
        <dbReference type="SAM" id="MobiDB-lite"/>
    </source>
</evidence>
<evidence type="ECO:0000256" key="3">
    <source>
        <dbReference type="ARBA" id="ARBA00022692"/>
    </source>
</evidence>
<protein>
    <submittedName>
        <fullName evidence="9">ABC transporter domain-containing protein</fullName>
    </submittedName>
</protein>
<dbReference type="AlphaFoldDB" id="A0A914D6N5"/>
<evidence type="ECO:0000256" key="4">
    <source>
        <dbReference type="ARBA" id="ARBA00022989"/>
    </source>
</evidence>
<proteinExistence type="inferred from homology"/>
<dbReference type="InterPro" id="IPR017871">
    <property type="entry name" value="ABC_transporter-like_CS"/>
</dbReference>
<dbReference type="Proteomes" id="UP000887540">
    <property type="component" value="Unplaced"/>
</dbReference>
<feature type="domain" description="ABC transporter" evidence="7">
    <location>
        <begin position="75"/>
        <end position="307"/>
    </location>
</feature>
<evidence type="ECO:0000256" key="2">
    <source>
        <dbReference type="ARBA" id="ARBA00022448"/>
    </source>
</evidence>
<dbReference type="GO" id="GO:0042760">
    <property type="term" value="P:very long-chain fatty acid catabolic process"/>
    <property type="evidence" value="ECO:0007669"/>
    <property type="project" value="TreeGrafter"/>
</dbReference>
<evidence type="ECO:0000259" key="7">
    <source>
        <dbReference type="PROSITE" id="PS50893"/>
    </source>
</evidence>
<dbReference type="GO" id="GO:0006635">
    <property type="term" value="P:fatty acid beta-oxidation"/>
    <property type="evidence" value="ECO:0007669"/>
    <property type="project" value="TreeGrafter"/>
</dbReference>
<dbReference type="WBParaSite" id="ACRNAN_scaffold20101.g20191.t1">
    <property type="protein sequence ID" value="ACRNAN_scaffold20101.g20191.t1"/>
    <property type="gene ID" value="ACRNAN_scaffold20101.g20191"/>
</dbReference>
<dbReference type="Pfam" id="PF00005">
    <property type="entry name" value="ABC_tran"/>
    <property type="match status" value="1"/>
</dbReference>
<keyword evidence="5" id="KW-0472">Membrane</keyword>